<proteinExistence type="predicted"/>
<dbReference type="Proteomes" id="UP001202328">
    <property type="component" value="Unassembled WGS sequence"/>
</dbReference>
<dbReference type="AlphaFoldDB" id="A0AAD4X5X7"/>
<keyword evidence="2" id="KW-1133">Transmembrane helix</keyword>
<protein>
    <submittedName>
        <fullName evidence="3">Uncharacterized protein</fullName>
    </submittedName>
</protein>
<dbReference type="Gene3D" id="3.40.50.1980">
    <property type="entry name" value="Nitrogenase molybdenum iron protein domain"/>
    <property type="match status" value="1"/>
</dbReference>
<reference evidence="3" key="1">
    <citation type="submission" date="2022-04" db="EMBL/GenBank/DDBJ databases">
        <title>A functionally conserved STORR gene fusion in Papaver species that diverged 16.8 million years ago.</title>
        <authorList>
            <person name="Catania T."/>
        </authorList>
    </citation>
    <scope>NUCLEOTIDE SEQUENCE</scope>
    <source>
        <strain evidence="3">S-188037</strain>
    </source>
</reference>
<keyword evidence="2" id="KW-0812">Transmembrane</keyword>
<keyword evidence="4" id="KW-1185">Reference proteome</keyword>
<gene>
    <name evidence="3" type="ORF">MKW98_019849</name>
</gene>
<organism evidence="3 4">
    <name type="scientific">Papaver atlanticum</name>
    <dbReference type="NCBI Taxonomy" id="357466"/>
    <lineage>
        <taxon>Eukaryota</taxon>
        <taxon>Viridiplantae</taxon>
        <taxon>Streptophyta</taxon>
        <taxon>Embryophyta</taxon>
        <taxon>Tracheophyta</taxon>
        <taxon>Spermatophyta</taxon>
        <taxon>Magnoliopsida</taxon>
        <taxon>Ranunculales</taxon>
        <taxon>Papaveraceae</taxon>
        <taxon>Papaveroideae</taxon>
        <taxon>Papaver</taxon>
    </lineage>
</organism>
<sequence length="80" mass="8766">MILWNNEVMMVLIDMPAGPSGVLVIADKHAISVHIAVALLSLVFIANLISLDFSFSCTTLARSRLKLMVHCMFCVCVKDS</sequence>
<evidence type="ECO:0000313" key="3">
    <source>
        <dbReference type="EMBL" id="KAI3851850.1"/>
    </source>
</evidence>
<dbReference type="GO" id="GO:0016616">
    <property type="term" value="F:oxidoreductase activity, acting on the CH-OH group of donors, NAD or NADP as acceptor"/>
    <property type="evidence" value="ECO:0007669"/>
    <property type="project" value="InterPro"/>
</dbReference>
<dbReference type="InterPro" id="IPR012131">
    <property type="entry name" value="Hstdl_DH"/>
</dbReference>
<name>A0AAD4X5X7_9MAGN</name>
<comment type="caution">
    <text evidence="3">The sequence shown here is derived from an EMBL/GenBank/DDBJ whole genome shotgun (WGS) entry which is preliminary data.</text>
</comment>
<dbReference type="EMBL" id="JAJJMB010015809">
    <property type="protein sequence ID" value="KAI3851850.1"/>
    <property type="molecule type" value="Genomic_DNA"/>
</dbReference>
<feature type="transmembrane region" description="Helical" evidence="2">
    <location>
        <begin position="31"/>
        <end position="55"/>
    </location>
</feature>
<dbReference type="GO" id="GO:0051287">
    <property type="term" value="F:NAD binding"/>
    <property type="evidence" value="ECO:0007669"/>
    <property type="project" value="InterPro"/>
</dbReference>
<evidence type="ECO:0000313" key="4">
    <source>
        <dbReference type="Proteomes" id="UP001202328"/>
    </source>
</evidence>
<evidence type="ECO:0000256" key="2">
    <source>
        <dbReference type="SAM" id="Phobius"/>
    </source>
</evidence>
<keyword evidence="1" id="KW-0560">Oxidoreductase</keyword>
<evidence type="ECO:0000256" key="1">
    <source>
        <dbReference type="ARBA" id="ARBA00023002"/>
    </source>
</evidence>
<accession>A0AAD4X5X7</accession>
<keyword evidence="2" id="KW-0472">Membrane</keyword>
<dbReference type="Pfam" id="PF00815">
    <property type="entry name" value="Histidinol_dh"/>
    <property type="match status" value="1"/>
</dbReference>
<dbReference type="GO" id="GO:0046872">
    <property type="term" value="F:metal ion binding"/>
    <property type="evidence" value="ECO:0007669"/>
    <property type="project" value="InterPro"/>
</dbReference>